<dbReference type="InterPro" id="IPR006522">
    <property type="entry name" value="Phage_virion_morphogenesis"/>
</dbReference>
<evidence type="ECO:0000313" key="2">
    <source>
        <dbReference type="Proteomes" id="UP000280099"/>
    </source>
</evidence>
<dbReference type="RefSeq" id="WP_121121644.1">
    <property type="nucleotide sequence ID" value="NZ_CP016604.1"/>
</dbReference>
<evidence type="ECO:0000313" key="1">
    <source>
        <dbReference type="EMBL" id="RKR77171.1"/>
    </source>
</evidence>
<sequence>MLEIKINNADKIIATLEQLRDKAIHRGPLMRDIAGTMQTAVVNNFEAGGRPAWLGVKHRKGTPLNDTGNLKNSIQQSYDDDSAVVGTNEPYARIHQFGGVIKPKKGKYLVFRIGDKWVMTDKVVIPARPFLMLTSQDEEDIYDDVQSYFQNILK</sequence>
<name>A0A420XJ40_9PAST</name>
<proteinExistence type="predicted"/>
<keyword evidence="2" id="KW-1185">Reference proteome</keyword>
<protein>
    <submittedName>
        <fullName evidence="1">Phage virion morphogenesis protein</fullName>
    </submittedName>
</protein>
<reference evidence="1 2" key="1">
    <citation type="submission" date="2018-10" db="EMBL/GenBank/DDBJ databases">
        <title>Genomic Encyclopedia of Type Strains, Phase IV (KMG-IV): sequencing the most valuable type-strain genomes for metagenomic binning, comparative biology and taxonomic classification.</title>
        <authorList>
            <person name="Goeker M."/>
        </authorList>
    </citation>
    <scope>NUCLEOTIDE SEQUENCE [LARGE SCALE GENOMIC DNA]</scope>
    <source>
        <strain evidence="1 2">DSM 23800</strain>
    </source>
</reference>
<dbReference type="Pfam" id="PF05069">
    <property type="entry name" value="Phage_tail_S"/>
    <property type="match status" value="1"/>
</dbReference>
<accession>A0A420XJ40</accession>
<gene>
    <name evidence="1" type="ORF">DES31_0496</name>
</gene>
<dbReference type="AlphaFoldDB" id="A0A420XJ40"/>
<dbReference type="Proteomes" id="UP000280099">
    <property type="component" value="Unassembled WGS sequence"/>
</dbReference>
<dbReference type="NCBIfam" id="TIGR01635">
    <property type="entry name" value="tail_comp_S"/>
    <property type="match status" value="1"/>
</dbReference>
<dbReference type="EMBL" id="RBJC01000004">
    <property type="protein sequence ID" value="RKR77171.1"/>
    <property type="molecule type" value="Genomic_DNA"/>
</dbReference>
<organism evidence="1 2">
    <name type="scientific">Otariodibacter oris</name>
    <dbReference type="NCBI Taxonomy" id="1032623"/>
    <lineage>
        <taxon>Bacteria</taxon>
        <taxon>Pseudomonadati</taxon>
        <taxon>Pseudomonadota</taxon>
        <taxon>Gammaproteobacteria</taxon>
        <taxon>Pasteurellales</taxon>
        <taxon>Pasteurellaceae</taxon>
        <taxon>Otariodibacter</taxon>
    </lineage>
</organism>
<dbReference type="OrthoDB" id="2081253at2"/>
<comment type="caution">
    <text evidence="1">The sequence shown here is derived from an EMBL/GenBank/DDBJ whole genome shotgun (WGS) entry which is preliminary data.</text>
</comment>